<feature type="non-terminal residue" evidence="1">
    <location>
        <position position="278"/>
    </location>
</feature>
<dbReference type="InterPro" id="IPR011049">
    <property type="entry name" value="Serralysin-like_metalloprot_C"/>
</dbReference>
<protein>
    <recommendedName>
        <fullName evidence="3">Calcium-binding protein</fullName>
    </recommendedName>
</protein>
<name>A0A6N8DPD2_RHOAC</name>
<dbReference type="AlphaFoldDB" id="A0A6N8DPD2"/>
<dbReference type="EMBL" id="WNKS01000014">
    <property type="protein sequence ID" value="MTV32257.1"/>
    <property type="molecule type" value="Genomic_DNA"/>
</dbReference>
<evidence type="ECO:0008006" key="3">
    <source>
        <dbReference type="Google" id="ProtNLM"/>
    </source>
</evidence>
<gene>
    <name evidence="1" type="ORF">GJ654_14805</name>
</gene>
<dbReference type="Gene3D" id="2.150.10.10">
    <property type="entry name" value="Serralysin-like metalloprotease, C-terminal"/>
    <property type="match status" value="1"/>
</dbReference>
<dbReference type="SUPFAM" id="SSF51120">
    <property type="entry name" value="beta-Roll"/>
    <property type="match status" value="1"/>
</dbReference>
<comment type="caution">
    <text evidence="1">The sequence shown here is derived from an EMBL/GenBank/DDBJ whole genome shotgun (WGS) entry which is preliminary data.</text>
</comment>
<proteinExistence type="predicted"/>
<reference evidence="1 2" key="1">
    <citation type="submission" date="2019-11" db="EMBL/GenBank/DDBJ databases">
        <title>Whole-genome sequence of a Rhodoblastus acidophilus DSM 142.</title>
        <authorList>
            <person name="Kyndt J.A."/>
            <person name="Meyer T.E."/>
        </authorList>
    </citation>
    <scope>NUCLEOTIDE SEQUENCE [LARGE SCALE GENOMIC DNA]</scope>
    <source>
        <strain evidence="1 2">DSM 142</strain>
    </source>
</reference>
<dbReference type="InterPro" id="IPR001343">
    <property type="entry name" value="Hemolysn_Ca-bd"/>
</dbReference>
<dbReference type="GO" id="GO:0005509">
    <property type="term" value="F:calcium ion binding"/>
    <property type="evidence" value="ECO:0007669"/>
    <property type="project" value="InterPro"/>
</dbReference>
<evidence type="ECO:0000313" key="1">
    <source>
        <dbReference type="EMBL" id="MTV32257.1"/>
    </source>
</evidence>
<evidence type="ECO:0000313" key="2">
    <source>
        <dbReference type="Proteomes" id="UP000439113"/>
    </source>
</evidence>
<sequence>MALRRVPSSYATIQDAVNAASAGDTIEISSSYGGNEYVTVTVNNLIFNAPGNVTGIVLYADGLISAITLAGAAPIKIFGTSADETFIGNAGNNDIDGQWGSDNIQGGDGADTISAIDDGFDSLSGGAGADTFVIMGGSGGGGTVDGGADIDTVKGAILGGYSYSNVEVLDSSLVYATAAQLSTFTSLIDSGKLTTQFLVYMCGAGGAIDFTSLVTGGDSVSVHGDDYLTAGVTVTGTSNADYFSDTPFDDVLNGGAGADTFNDNYDGDADAFNGGAGA</sequence>
<dbReference type="Proteomes" id="UP000439113">
    <property type="component" value="Unassembled WGS sequence"/>
</dbReference>
<dbReference type="RefSeq" id="WP_425540394.1">
    <property type="nucleotide sequence ID" value="NZ_WNKS01000014.1"/>
</dbReference>
<accession>A0A6N8DPD2</accession>
<organism evidence="1 2">
    <name type="scientific">Rhodoblastus acidophilus</name>
    <name type="common">Rhodopseudomonas acidophila</name>
    <dbReference type="NCBI Taxonomy" id="1074"/>
    <lineage>
        <taxon>Bacteria</taxon>
        <taxon>Pseudomonadati</taxon>
        <taxon>Pseudomonadota</taxon>
        <taxon>Alphaproteobacteria</taxon>
        <taxon>Hyphomicrobiales</taxon>
        <taxon>Rhodoblastaceae</taxon>
        <taxon>Rhodoblastus</taxon>
    </lineage>
</organism>
<dbReference type="Pfam" id="PF00353">
    <property type="entry name" value="HemolysinCabind"/>
    <property type="match status" value="3"/>
</dbReference>
<dbReference type="PRINTS" id="PR00313">
    <property type="entry name" value="CABNDNGRPT"/>
</dbReference>